<evidence type="ECO:0000313" key="1">
    <source>
        <dbReference type="EMBL" id="KIK08786.1"/>
    </source>
</evidence>
<dbReference type="EMBL" id="KN838541">
    <property type="protein sequence ID" value="KIK08786.1"/>
    <property type="molecule type" value="Genomic_DNA"/>
</dbReference>
<keyword evidence="2" id="KW-1185">Reference proteome</keyword>
<reference evidence="2" key="2">
    <citation type="submission" date="2015-01" db="EMBL/GenBank/DDBJ databases">
        <title>Evolutionary Origins and Diversification of the Mycorrhizal Mutualists.</title>
        <authorList>
            <consortium name="DOE Joint Genome Institute"/>
            <consortium name="Mycorrhizal Genomics Consortium"/>
            <person name="Kohler A."/>
            <person name="Kuo A."/>
            <person name="Nagy L.G."/>
            <person name="Floudas D."/>
            <person name="Copeland A."/>
            <person name="Barry K.W."/>
            <person name="Cichocki N."/>
            <person name="Veneault-Fourrey C."/>
            <person name="LaButti K."/>
            <person name="Lindquist E.A."/>
            <person name="Lipzen A."/>
            <person name="Lundell T."/>
            <person name="Morin E."/>
            <person name="Murat C."/>
            <person name="Riley R."/>
            <person name="Ohm R."/>
            <person name="Sun H."/>
            <person name="Tunlid A."/>
            <person name="Henrissat B."/>
            <person name="Grigoriev I.V."/>
            <person name="Hibbett D.S."/>
            <person name="Martin F."/>
        </authorList>
    </citation>
    <scope>NUCLEOTIDE SEQUENCE [LARGE SCALE GENOMIC DNA]</scope>
    <source>
        <strain evidence="2">LaAM-08-1</strain>
    </source>
</reference>
<organism evidence="1 2">
    <name type="scientific">Laccaria amethystina LaAM-08-1</name>
    <dbReference type="NCBI Taxonomy" id="1095629"/>
    <lineage>
        <taxon>Eukaryota</taxon>
        <taxon>Fungi</taxon>
        <taxon>Dikarya</taxon>
        <taxon>Basidiomycota</taxon>
        <taxon>Agaricomycotina</taxon>
        <taxon>Agaricomycetes</taxon>
        <taxon>Agaricomycetidae</taxon>
        <taxon>Agaricales</taxon>
        <taxon>Agaricineae</taxon>
        <taxon>Hydnangiaceae</taxon>
        <taxon>Laccaria</taxon>
    </lineage>
</organism>
<name>A0A0C9XUT8_9AGAR</name>
<dbReference type="Proteomes" id="UP000054477">
    <property type="component" value="Unassembled WGS sequence"/>
</dbReference>
<gene>
    <name evidence="1" type="ORF">K443DRAFT_672304</name>
</gene>
<dbReference type="AlphaFoldDB" id="A0A0C9XUT8"/>
<evidence type="ECO:0000313" key="2">
    <source>
        <dbReference type="Proteomes" id="UP000054477"/>
    </source>
</evidence>
<dbReference type="HOGENOM" id="CLU_3014539_0_0_1"/>
<accession>A0A0C9XUT8</accession>
<proteinExistence type="predicted"/>
<sequence length="56" mass="6276">MWLFLKAVYLTYLLRSKRPLAATRTIEVSVRHRKASFAPAIATLSARSDALATIQT</sequence>
<protein>
    <submittedName>
        <fullName evidence="1">Uncharacterized protein</fullName>
    </submittedName>
</protein>
<reference evidence="1 2" key="1">
    <citation type="submission" date="2014-04" db="EMBL/GenBank/DDBJ databases">
        <authorList>
            <consortium name="DOE Joint Genome Institute"/>
            <person name="Kuo A."/>
            <person name="Kohler A."/>
            <person name="Nagy L.G."/>
            <person name="Floudas D."/>
            <person name="Copeland A."/>
            <person name="Barry K.W."/>
            <person name="Cichocki N."/>
            <person name="Veneault-Fourrey C."/>
            <person name="LaButti K."/>
            <person name="Lindquist E.A."/>
            <person name="Lipzen A."/>
            <person name="Lundell T."/>
            <person name="Morin E."/>
            <person name="Murat C."/>
            <person name="Sun H."/>
            <person name="Tunlid A."/>
            <person name="Henrissat B."/>
            <person name="Grigoriev I.V."/>
            <person name="Hibbett D.S."/>
            <person name="Martin F."/>
            <person name="Nordberg H.P."/>
            <person name="Cantor M.N."/>
            <person name="Hua S.X."/>
        </authorList>
    </citation>
    <scope>NUCLEOTIDE SEQUENCE [LARGE SCALE GENOMIC DNA]</scope>
    <source>
        <strain evidence="1 2">LaAM-08-1</strain>
    </source>
</reference>